<keyword evidence="2" id="KW-0067">ATP-binding</keyword>
<dbReference type="PANTHER" id="PTHR13504">
    <property type="entry name" value="FIDO DOMAIN-CONTAINING PROTEIN DDB_G0283145"/>
    <property type="match status" value="1"/>
</dbReference>
<proteinExistence type="predicted"/>
<feature type="binding site" evidence="2">
    <location>
        <begin position="213"/>
        <end position="220"/>
    </location>
    <ligand>
        <name>ATP</name>
        <dbReference type="ChEBI" id="CHEBI:30616"/>
    </ligand>
</feature>
<dbReference type="Gene3D" id="1.10.10.10">
    <property type="entry name" value="Winged helix-like DNA-binding domain superfamily/Winged helix DNA-binding domain"/>
    <property type="match status" value="1"/>
</dbReference>
<dbReference type="InterPro" id="IPR025230">
    <property type="entry name" value="DUF4172"/>
</dbReference>
<dbReference type="Pfam" id="PF02661">
    <property type="entry name" value="Fic"/>
    <property type="match status" value="1"/>
</dbReference>
<dbReference type="AlphaFoldDB" id="A0A2W4QKI5"/>
<gene>
    <name evidence="4" type="ORF">DM484_25960</name>
</gene>
<protein>
    <submittedName>
        <fullName evidence="4">DUF4172 domain-containing protein</fullName>
    </submittedName>
</protein>
<dbReference type="Proteomes" id="UP000249396">
    <property type="component" value="Unassembled WGS sequence"/>
</dbReference>
<name>A0A2W4QKI5_9GAMM</name>
<dbReference type="Pfam" id="PF13776">
    <property type="entry name" value="DUF4172"/>
    <property type="match status" value="1"/>
</dbReference>
<reference evidence="4 5" key="1">
    <citation type="journal article" date="2018" name="Aquat. Microb. Ecol.">
        <title>Gammaproteobacterial methanotrophs dominate.</title>
        <authorList>
            <person name="Rissanen A.J."/>
            <person name="Saarenheimo J."/>
            <person name="Tiirola M."/>
            <person name="Peura S."/>
            <person name="Aalto S.L."/>
            <person name="Karvinen A."/>
            <person name="Nykanen H."/>
        </authorList>
    </citation>
    <scope>NUCLEOTIDE SEQUENCE [LARGE SCALE GENOMIC DNA]</scope>
    <source>
        <strain evidence="4">AMbin10</strain>
    </source>
</reference>
<dbReference type="Gene3D" id="1.10.3290.10">
    <property type="entry name" value="Fido-like domain"/>
    <property type="match status" value="1"/>
</dbReference>
<accession>A0A2W4QKI5</accession>
<evidence type="ECO:0000256" key="1">
    <source>
        <dbReference type="PIRSR" id="PIRSR640198-1"/>
    </source>
</evidence>
<dbReference type="PROSITE" id="PS51459">
    <property type="entry name" value="FIDO"/>
    <property type="match status" value="1"/>
</dbReference>
<evidence type="ECO:0000313" key="5">
    <source>
        <dbReference type="Proteomes" id="UP000249396"/>
    </source>
</evidence>
<dbReference type="InterPro" id="IPR036388">
    <property type="entry name" value="WH-like_DNA-bd_sf"/>
</dbReference>
<dbReference type="EMBL" id="QJPH01000513">
    <property type="protein sequence ID" value="PZN71666.1"/>
    <property type="molecule type" value="Genomic_DNA"/>
</dbReference>
<feature type="binding site" evidence="2">
    <location>
        <begin position="251"/>
        <end position="252"/>
    </location>
    <ligand>
        <name>ATP</name>
        <dbReference type="ChEBI" id="CHEBI:30616"/>
    </ligand>
</feature>
<dbReference type="SUPFAM" id="SSF140931">
    <property type="entry name" value="Fic-like"/>
    <property type="match status" value="1"/>
</dbReference>
<dbReference type="InterPro" id="IPR036597">
    <property type="entry name" value="Fido-like_dom_sf"/>
</dbReference>
<comment type="caution">
    <text evidence="4">The sequence shown here is derived from an EMBL/GenBank/DDBJ whole genome shotgun (WGS) entry which is preliminary data.</text>
</comment>
<feature type="active site" evidence="1">
    <location>
        <position position="209"/>
    </location>
</feature>
<dbReference type="GO" id="GO:0005524">
    <property type="term" value="F:ATP binding"/>
    <property type="evidence" value="ECO:0007669"/>
    <property type="project" value="UniProtKB-KW"/>
</dbReference>
<dbReference type="InterPro" id="IPR040198">
    <property type="entry name" value="Fido_containing"/>
</dbReference>
<dbReference type="InterPro" id="IPR003812">
    <property type="entry name" value="Fido"/>
</dbReference>
<evidence type="ECO:0000313" key="4">
    <source>
        <dbReference type="EMBL" id="PZN71666.1"/>
    </source>
</evidence>
<evidence type="ECO:0000256" key="2">
    <source>
        <dbReference type="PIRSR" id="PIRSR640198-2"/>
    </source>
</evidence>
<evidence type="ECO:0000259" key="3">
    <source>
        <dbReference type="PROSITE" id="PS51459"/>
    </source>
</evidence>
<dbReference type="PANTHER" id="PTHR13504:SF33">
    <property type="entry name" value="FIC FAMILY PROTEIN"/>
    <property type="match status" value="1"/>
</dbReference>
<keyword evidence="2" id="KW-0547">Nucleotide-binding</keyword>
<sequence length="374" mass="41615">MQLPKTWVWQQSDWPHFRWDQGVLAQALACARLAQGKVLGVTQLLDAKLSLEAVATILAENGVTTSAIEGERLDFDAVRSSVARHLGLPSTGLPDPPRAVDGLVEVLLDATRQYDSPLTAERLFGWQASLFPTGYSGLHKILIGTLRGEEPMQVVSGRIGHEHVHFTSPPREGLEEGLDRFLAWFNASPTDLNGLIRAGIAHLWFVTLHPFEDGNGRLARAITDMALSQDERQPLRFFSLSAQILRERESYYNILERTQRGGMDVTAWLAWFLAQVTASATAAEKTVDDTLAKARFWLRHQATDLNERQRKVLNRMLDAGLDGFKGGINTRKYMSLTKTSRSTAYRELSELVEKACLKPTGKGGRSSGYEIVMT</sequence>
<feature type="domain" description="Fido" evidence="3">
    <location>
        <begin position="130"/>
        <end position="274"/>
    </location>
</feature>
<organism evidence="4 5">
    <name type="scientific">Candidatus Methylumidiphilus alinenensis</name>
    <dbReference type="NCBI Taxonomy" id="2202197"/>
    <lineage>
        <taxon>Bacteria</taxon>
        <taxon>Pseudomonadati</taxon>
        <taxon>Pseudomonadota</taxon>
        <taxon>Gammaproteobacteria</taxon>
        <taxon>Methylococcales</taxon>
        <taxon>Candidatus Methylumidiphilus</taxon>
    </lineage>
</organism>